<evidence type="ECO:0000313" key="2">
    <source>
        <dbReference type="EMBL" id="CAK9262749.1"/>
    </source>
</evidence>
<evidence type="ECO:0000313" key="3">
    <source>
        <dbReference type="Proteomes" id="UP001497444"/>
    </source>
</evidence>
<accession>A0ABP0W7F6</accession>
<proteinExistence type="predicted"/>
<name>A0ABP0W7F6_9BRYO</name>
<protein>
    <recommendedName>
        <fullName evidence="1">Protein kinase domain-containing protein</fullName>
    </recommendedName>
</protein>
<organism evidence="2 3">
    <name type="scientific">Sphagnum jensenii</name>
    <dbReference type="NCBI Taxonomy" id="128206"/>
    <lineage>
        <taxon>Eukaryota</taxon>
        <taxon>Viridiplantae</taxon>
        <taxon>Streptophyta</taxon>
        <taxon>Embryophyta</taxon>
        <taxon>Bryophyta</taxon>
        <taxon>Sphagnophytina</taxon>
        <taxon>Sphagnopsida</taxon>
        <taxon>Sphagnales</taxon>
        <taxon>Sphagnaceae</taxon>
        <taxon>Sphagnum</taxon>
    </lineage>
</organism>
<evidence type="ECO:0000259" key="1">
    <source>
        <dbReference type="PROSITE" id="PS50011"/>
    </source>
</evidence>
<reference evidence="2" key="1">
    <citation type="submission" date="2024-02" db="EMBL/GenBank/DDBJ databases">
        <authorList>
            <consortium name="ELIXIR-Norway"/>
            <consortium name="Elixir Norway"/>
        </authorList>
    </citation>
    <scope>NUCLEOTIDE SEQUENCE</scope>
</reference>
<dbReference type="InterPro" id="IPR011009">
    <property type="entry name" value="Kinase-like_dom_sf"/>
</dbReference>
<dbReference type="SUPFAM" id="SSF56112">
    <property type="entry name" value="Protein kinase-like (PK-like)"/>
    <property type="match status" value="1"/>
</dbReference>
<dbReference type="Gene3D" id="1.10.510.10">
    <property type="entry name" value="Transferase(Phosphotransferase) domain 1"/>
    <property type="match status" value="1"/>
</dbReference>
<sequence>MAPEMIGNEDDIDHGSEHGSLRKLPFKVDVYSFAIVCAEILTGDEPYAGSNMSQTKLVKQRRKRGLRPKLPESCPRRLAFLIHRCWEDKPDERPNFSEICRELRYMKGLLVRGDEVQLQYVNIHPVGTKLIQVQGPCGAPTRTGSSFCEGVTTAITGFKSRFSLTRKAI</sequence>
<dbReference type="Pfam" id="PF07714">
    <property type="entry name" value="PK_Tyr_Ser-Thr"/>
    <property type="match status" value="1"/>
</dbReference>
<dbReference type="InterPro" id="IPR051681">
    <property type="entry name" value="Ser/Thr_Kinases-Pseudokinases"/>
</dbReference>
<gene>
    <name evidence="2" type="ORF">CSSPJE1EN1_LOCUS8227</name>
</gene>
<dbReference type="Proteomes" id="UP001497444">
    <property type="component" value="Chromosome 15"/>
</dbReference>
<dbReference type="InterPro" id="IPR000719">
    <property type="entry name" value="Prot_kinase_dom"/>
</dbReference>
<dbReference type="PROSITE" id="PS50011">
    <property type="entry name" value="PROTEIN_KINASE_DOM"/>
    <property type="match status" value="1"/>
</dbReference>
<dbReference type="PANTHER" id="PTHR44329">
    <property type="entry name" value="SERINE/THREONINE-PROTEIN KINASE TNNI3K-RELATED"/>
    <property type="match status" value="1"/>
</dbReference>
<dbReference type="EMBL" id="OZ020110">
    <property type="protein sequence ID" value="CAK9262749.1"/>
    <property type="molecule type" value="Genomic_DNA"/>
</dbReference>
<feature type="domain" description="Protein kinase" evidence="1">
    <location>
        <begin position="1"/>
        <end position="106"/>
    </location>
</feature>
<keyword evidence="3" id="KW-1185">Reference proteome</keyword>
<dbReference type="PANTHER" id="PTHR44329:SF260">
    <property type="entry name" value="PROTEIN KINASE DOMAIN-CONTAINING PROTEIN"/>
    <property type="match status" value="1"/>
</dbReference>
<dbReference type="InterPro" id="IPR001245">
    <property type="entry name" value="Ser-Thr/Tyr_kinase_cat_dom"/>
</dbReference>